<reference evidence="2 3" key="1">
    <citation type="journal article" date="2019" name="Environ. Microbiol.">
        <title>At the nexus of three kingdoms: the genome of the mycorrhizal fungus Gigaspora margarita provides insights into plant, endobacterial and fungal interactions.</title>
        <authorList>
            <person name="Venice F."/>
            <person name="Ghignone S."/>
            <person name="Salvioli di Fossalunga A."/>
            <person name="Amselem J."/>
            <person name="Novero M."/>
            <person name="Xianan X."/>
            <person name="Sedzielewska Toro K."/>
            <person name="Morin E."/>
            <person name="Lipzen A."/>
            <person name="Grigoriev I.V."/>
            <person name="Henrissat B."/>
            <person name="Martin F.M."/>
            <person name="Bonfante P."/>
        </authorList>
    </citation>
    <scope>NUCLEOTIDE SEQUENCE [LARGE SCALE GENOMIC DNA]</scope>
    <source>
        <strain evidence="2 3">BEG34</strain>
    </source>
</reference>
<organism evidence="2 3">
    <name type="scientific">Gigaspora margarita</name>
    <dbReference type="NCBI Taxonomy" id="4874"/>
    <lineage>
        <taxon>Eukaryota</taxon>
        <taxon>Fungi</taxon>
        <taxon>Fungi incertae sedis</taxon>
        <taxon>Mucoromycota</taxon>
        <taxon>Glomeromycotina</taxon>
        <taxon>Glomeromycetes</taxon>
        <taxon>Diversisporales</taxon>
        <taxon>Gigasporaceae</taxon>
        <taxon>Gigaspora</taxon>
    </lineage>
</organism>
<feature type="transmembrane region" description="Helical" evidence="1">
    <location>
        <begin position="74"/>
        <end position="93"/>
    </location>
</feature>
<dbReference type="InterPro" id="IPR040410">
    <property type="entry name" value="UPF0658_Golgi"/>
</dbReference>
<feature type="transmembrane region" description="Helical" evidence="1">
    <location>
        <begin position="49"/>
        <end position="67"/>
    </location>
</feature>
<gene>
    <name evidence="2" type="ORF">F8M41_007102</name>
</gene>
<protein>
    <submittedName>
        <fullName evidence="2">Golgi apparatus membrane protein</fullName>
    </submittedName>
</protein>
<feature type="transmembrane region" description="Helical" evidence="1">
    <location>
        <begin position="210"/>
        <end position="230"/>
    </location>
</feature>
<keyword evidence="1" id="KW-0812">Transmembrane</keyword>
<dbReference type="EMBL" id="WTPW01001704">
    <property type="protein sequence ID" value="KAF0420283.1"/>
    <property type="molecule type" value="Genomic_DNA"/>
</dbReference>
<name>A0A8H4A4S4_GIGMA</name>
<dbReference type="AlphaFoldDB" id="A0A8H4A4S4"/>
<dbReference type="GO" id="GO:0005794">
    <property type="term" value="C:Golgi apparatus"/>
    <property type="evidence" value="ECO:0007669"/>
    <property type="project" value="TreeGrafter"/>
</dbReference>
<sequence length="353" mass="41259">MKLLTRNVNLQLTPNPYTKEFQNTNHECYDELIAGFTGIPTEFLAGNNVIFVVFHLWQLYLFFNAVFHEHSIQIATICLFDFGWLFFGLVQGLEIKFPLNQLHSIKECEGKIDFDPSFWTNDIPFLGTLVVFTAISTWFSLVLYKQFGWNMYKKLGGDVKMRDAYKKYLIFMIFLKMNIFTIFLYVFSYIVPYIHFGNYVYQNFKQESTALTIIHVTASVLNFVIVILAYKSVHSEWKPGMMIFSILWIYIIIAVIIDLITNIMDTVVNFDYDYTQWDFLILVVIPSTLFWIGIYIGTYIYGILVFRNFGIGLKELLSKSNNTDDLDKLNTNNFINLDMRSPSATHTKFVIDD</sequence>
<comment type="caution">
    <text evidence="2">The sequence shown here is derived from an EMBL/GenBank/DDBJ whole genome shotgun (WGS) entry which is preliminary data.</text>
</comment>
<dbReference type="PANTHER" id="PTHR34391">
    <property type="entry name" value="UPF0658 GOLGI APPARATUS MEMBRANE PROTEIN C1952.10C-RELATED"/>
    <property type="match status" value="1"/>
</dbReference>
<accession>A0A8H4A4S4</accession>
<evidence type="ECO:0000313" key="3">
    <source>
        <dbReference type="Proteomes" id="UP000439903"/>
    </source>
</evidence>
<keyword evidence="3" id="KW-1185">Reference proteome</keyword>
<keyword evidence="1" id="KW-1133">Transmembrane helix</keyword>
<evidence type="ECO:0000256" key="1">
    <source>
        <dbReference type="SAM" id="Phobius"/>
    </source>
</evidence>
<keyword evidence="1" id="KW-0472">Membrane</keyword>
<dbReference type="PANTHER" id="PTHR34391:SF2">
    <property type="entry name" value="TRP C-TERMINAL DOMAIN-CONTAINING PROTEIN"/>
    <property type="match status" value="1"/>
</dbReference>
<proteinExistence type="predicted"/>
<dbReference type="Proteomes" id="UP000439903">
    <property type="component" value="Unassembled WGS sequence"/>
</dbReference>
<feature type="transmembrane region" description="Helical" evidence="1">
    <location>
        <begin position="280"/>
        <end position="306"/>
    </location>
</feature>
<dbReference type="OrthoDB" id="2448307at2759"/>
<feature type="transmembrane region" description="Helical" evidence="1">
    <location>
        <begin position="123"/>
        <end position="144"/>
    </location>
</feature>
<evidence type="ECO:0000313" key="2">
    <source>
        <dbReference type="EMBL" id="KAF0420283.1"/>
    </source>
</evidence>
<feature type="transmembrane region" description="Helical" evidence="1">
    <location>
        <begin position="242"/>
        <end position="260"/>
    </location>
</feature>
<feature type="transmembrane region" description="Helical" evidence="1">
    <location>
        <begin position="168"/>
        <end position="190"/>
    </location>
</feature>